<dbReference type="EMBL" id="CP042375">
    <property type="protein sequence ID" value="QEA34166.1"/>
    <property type="molecule type" value="Genomic_DNA"/>
</dbReference>
<gene>
    <name evidence="1" type="ORF">FGL89_08210</name>
</gene>
<evidence type="ECO:0000313" key="2">
    <source>
        <dbReference type="Proteomes" id="UP000321332"/>
    </source>
</evidence>
<proteinExistence type="predicted"/>
<evidence type="ECO:0000313" key="1">
    <source>
        <dbReference type="EMBL" id="QEA34166.1"/>
    </source>
</evidence>
<dbReference type="RefSeq" id="WP_147000524.1">
    <property type="nucleotide sequence ID" value="NZ_CP042375.1"/>
</dbReference>
<name>A0AAE6IKM6_LEUCA</name>
<accession>A0AAE6IKM6</accession>
<protein>
    <submittedName>
        <fullName evidence="1">Uncharacterized protein</fullName>
    </submittedName>
</protein>
<organism evidence="1 2">
    <name type="scientific">Leuconostoc carnosum</name>
    <dbReference type="NCBI Taxonomy" id="1252"/>
    <lineage>
        <taxon>Bacteria</taxon>
        <taxon>Bacillati</taxon>
        <taxon>Bacillota</taxon>
        <taxon>Bacilli</taxon>
        <taxon>Lactobacillales</taxon>
        <taxon>Lactobacillaceae</taxon>
        <taxon>Leuconostoc</taxon>
    </lineage>
</organism>
<sequence length="99" mass="11019">MSEQGTQFKKALSATATEALNFKALSKIEDANLYAAVNKAKEIMENDPKWSDLIGDDLSSLRRNLSVLNKQYKSLPKVADNVINLVEEITQKVDRFGGM</sequence>
<keyword evidence="1" id="KW-0614">Plasmid</keyword>
<geneLocation type="plasmid" evidence="1 2">
    <name>unnamed1</name>
</geneLocation>
<dbReference type="AlphaFoldDB" id="A0AAE6IKM6"/>
<dbReference type="Proteomes" id="UP000321332">
    <property type="component" value="Plasmid unnamed1"/>
</dbReference>
<dbReference type="GeneID" id="61187734"/>
<reference evidence="1 2" key="1">
    <citation type="submission" date="2019-06" db="EMBL/GenBank/DDBJ databases">
        <title>Genome analyses of bacteria isolated from kimchi.</title>
        <authorList>
            <person name="Lee S."/>
            <person name="Ahn S."/>
            <person name="Roh S."/>
        </authorList>
    </citation>
    <scope>NUCLEOTIDE SEQUENCE [LARGE SCALE GENOMIC DNA]</scope>
    <source>
        <strain evidence="1 2">CBA3620</strain>
        <plasmid evidence="1 2">unnamed1</plasmid>
    </source>
</reference>